<dbReference type="PANTHER" id="PTHR43327">
    <property type="entry name" value="STOMATIN-LIKE PROTEIN 2, MITOCHONDRIAL"/>
    <property type="match status" value="1"/>
</dbReference>
<dbReference type="InterPro" id="IPR001972">
    <property type="entry name" value="Stomatin_HflK_fam"/>
</dbReference>
<evidence type="ECO:0000256" key="2">
    <source>
        <dbReference type="ARBA" id="ARBA00008164"/>
    </source>
</evidence>
<feature type="domain" description="Band 7" evidence="3">
    <location>
        <begin position="21"/>
        <end position="179"/>
    </location>
</feature>
<dbReference type="InterPro" id="IPR001107">
    <property type="entry name" value="Band_7"/>
</dbReference>
<sequence>MTTTLVALIAIAVLVIVVLVKGALIVPQKKSVIVERLGKFHRTLEAGFHVLIPFVDRTAYTFSLKEQVVDIPAQICITKDNVSVEVDGLIYLEVQNANKAAYGIDNYLRAATQLAQTTLRSAIGKIDLDKTFEERDKINTEVIDAIDQAALSWGVKVLRYEIKDITPPVSVKEAMEAQMTAERQKRANIATSEGLRQSMINQSEGEKQKQINEAQGKAAQVTLVAEADAKRIELIAKATSEGISKVAAAIKDDGGIEALNMRLAEQYIVQFGNLAKTTNTVIMPSNVADVAGLIATAMSTVKEVK</sequence>
<name>A0A445MZD1_9BACT</name>
<organism evidence="4">
    <name type="scientific">uncultured Desulfobacterium sp</name>
    <dbReference type="NCBI Taxonomy" id="201089"/>
    <lineage>
        <taxon>Bacteria</taxon>
        <taxon>Pseudomonadati</taxon>
        <taxon>Thermodesulfobacteriota</taxon>
        <taxon>Desulfobacteria</taxon>
        <taxon>Desulfobacterales</taxon>
        <taxon>Desulfobacteriaceae</taxon>
        <taxon>Desulfobacterium</taxon>
        <taxon>environmental samples</taxon>
    </lineage>
</organism>
<evidence type="ECO:0000259" key="3">
    <source>
        <dbReference type="SMART" id="SM00244"/>
    </source>
</evidence>
<dbReference type="Pfam" id="PF16200">
    <property type="entry name" value="Band_7_C"/>
    <property type="match status" value="1"/>
</dbReference>
<dbReference type="GO" id="GO:0098552">
    <property type="term" value="C:side of membrane"/>
    <property type="evidence" value="ECO:0007669"/>
    <property type="project" value="UniProtKB-ARBA"/>
</dbReference>
<dbReference type="GO" id="GO:0006508">
    <property type="term" value="P:proteolysis"/>
    <property type="evidence" value="ECO:0007669"/>
    <property type="project" value="UniProtKB-KW"/>
</dbReference>
<dbReference type="InterPro" id="IPR036013">
    <property type="entry name" value="Band_7/SPFH_dom_sf"/>
</dbReference>
<comment type="subcellular location">
    <subcellularLocation>
        <location evidence="1">Membrane</location>
        <topology evidence="1">Single-pass membrane protein</topology>
    </subcellularLocation>
</comment>
<keyword evidence="4" id="KW-0378">Hydrolase</keyword>
<accession>A0A445MZD1</accession>
<protein>
    <submittedName>
        <fullName evidence="4">Membrane protease subunit, stomatin/prohibitin</fullName>
    </submittedName>
</protein>
<keyword evidence="4" id="KW-0645">Protease</keyword>
<dbReference type="PANTHER" id="PTHR43327:SF10">
    <property type="entry name" value="STOMATIN-LIKE PROTEIN 2, MITOCHONDRIAL"/>
    <property type="match status" value="1"/>
</dbReference>
<dbReference type="AlphaFoldDB" id="A0A445MZD1"/>
<dbReference type="GO" id="GO:0005886">
    <property type="term" value="C:plasma membrane"/>
    <property type="evidence" value="ECO:0007669"/>
    <property type="project" value="UniProtKB-ARBA"/>
</dbReference>
<dbReference type="InterPro" id="IPR032435">
    <property type="entry name" value="STML2-like_C"/>
</dbReference>
<dbReference type="PRINTS" id="PR00721">
    <property type="entry name" value="STOMATIN"/>
</dbReference>
<comment type="similarity">
    <text evidence="2">Belongs to the band 7/mec-2 family.</text>
</comment>
<dbReference type="FunFam" id="3.30.479.30:FF:000004">
    <property type="entry name" value="Putative membrane protease family, stomatin"/>
    <property type="match status" value="1"/>
</dbReference>
<dbReference type="GO" id="GO:0008233">
    <property type="term" value="F:peptidase activity"/>
    <property type="evidence" value="ECO:0007669"/>
    <property type="project" value="UniProtKB-KW"/>
</dbReference>
<dbReference type="SUPFAM" id="SSF117892">
    <property type="entry name" value="Band 7/SPFH domain"/>
    <property type="match status" value="1"/>
</dbReference>
<dbReference type="Pfam" id="PF01145">
    <property type="entry name" value="Band_7"/>
    <property type="match status" value="1"/>
</dbReference>
<dbReference type="SMART" id="SM00244">
    <property type="entry name" value="PHB"/>
    <property type="match status" value="1"/>
</dbReference>
<proteinExistence type="inferred from homology"/>
<dbReference type="CDD" id="cd08829">
    <property type="entry name" value="SPFH_paraslipin"/>
    <property type="match status" value="1"/>
</dbReference>
<dbReference type="InterPro" id="IPR050710">
    <property type="entry name" value="Band7/mec-2_domain"/>
</dbReference>
<dbReference type="Gene3D" id="3.30.479.30">
    <property type="entry name" value="Band 7 domain"/>
    <property type="match status" value="1"/>
</dbReference>
<gene>
    <name evidence="4" type="ORF">PITCH_A300004</name>
</gene>
<evidence type="ECO:0000313" key="4">
    <source>
        <dbReference type="EMBL" id="SPD74701.1"/>
    </source>
</evidence>
<evidence type="ECO:0000256" key="1">
    <source>
        <dbReference type="ARBA" id="ARBA00004167"/>
    </source>
</evidence>
<dbReference type="EMBL" id="OJIN01000171">
    <property type="protein sequence ID" value="SPD74701.1"/>
    <property type="molecule type" value="Genomic_DNA"/>
</dbReference>
<reference evidence="4" key="1">
    <citation type="submission" date="2018-01" db="EMBL/GenBank/DDBJ databases">
        <authorList>
            <person name="Regsiter A."/>
            <person name="William W."/>
        </authorList>
    </citation>
    <scope>NUCLEOTIDE SEQUENCE</scope>
    <source>
        <strain evidence="4">TRIP AH-1</strain>
    </source>
</reference>